<gene>
    <name evidence="1" type="ORF">V6575_13785</name>
</gene>
<dbReference type="RefSeq" id="WP_340275077.1">
    <property type="nucleotide sequence ID" value="NZ_JBAKIA010000009.1"/>
</dbReference>
<evidence type="ECO:0008006" key="3">
    <source>
        <dbReference type="Google" id="ProtNLM"/>
    </source>
</evidence>
<sequence>MAAIDDMEAIADTLREDGWSVTTPVREESSFDWNTLSLEEVVKTKAAFMNDYFDIIRTCDVLLIANVEKNGIQGYIGSNTLMEAACGHALAKPVVFLNPIGSQPCQLEAMAIATAVLGGTVAGLKKP</sequence>
<dbReference type="Gene3D" id="3.40.50.450">
    <property type="match status" value="1"/>
</dbReference>
<dbReference type="EMBL" id="JBAKIA010000009">
    <property type="protein sequence ID" value="MEJ8475160.1"/>
    <property type="molecule type" value="Genomic_DNA"/>
</dbReference>
<dbReference type="Proteomes" id="UP001385499">
    <property type="component" value="Unassembled WGS sequence"/>
</dbReference>
<protein>
    <recommendedName>
        <fullName evidence="3">Nucleoside 2-deoxyribosyltransferase-like protein</fullName>
    </recommendedName>
</protein>
<evidence type="ECO:0000313" key="2">
    <source>
        <dbReference type="Proteomes" id="UP001385499"/>
    </source>
</evidence>
<organism evidence="1 2">
    <name type="scientific">Roseibium algae</name>
    <dbReference type="NCBI Taxonomy" id="3123038"/>
    <lineage>
        <taxon>Bacteria</taxon>
        <taxon>Pseudomonadati</taxon>
        <taxon>Pseudomonadota</taxon>
        <taxon>Alphaproteobacteria</taxon>
        <taxon>Hyphomicrobiales</taxon>
        <taxon>Stappiaceae</taxon>
        <taxon>Roseibium</taxon>
    </lineage>
</organism>
<proteinExistence type="predicted"/>
<accession>A0ABU8TLV6</accession>
<reference evidence="1 2" key="1">
    <citation type="submission" date="2024-02" db="EMBL/GenBank/DDBJ databases">
        <title>Roseibium algae sp. nov., isolated from marine alga (Grateloupia sp.), showing potential in myo-inositol conversion.</title>
        <authorList>
            <person name="Wang Y."/>
        </authorList>
    </citation>
    <scope>NUCLEOTIDE SEQUENCE [LARGE SCALE GENOMIC DNA]</scope>
    <source>
        <strain evidence="1 2">H3510</strain>
    </source>
</reference>
<evidence type="ECO:0000313" key="1">
    <source>
        <dbReference type="EMBL" id="MEJ8475160.1"/>
    </source>
</evidence>
<keyword evidence="2" id="KW-1185">Reference proteome</keyword>
<comment type="caution">
    <text evidence="1">The sequence shown here is derived from an EMBL/GenBank/DDBJ whole genome shotgun (WGS) entry which is preliminary data.</text>
</comment>
<name>A0ABU8TLV6_9HYPH</name>